<dbReference type="RefSeq" id="XP_008815625.1">
    <property type="nucleotide sequence ID" value="XM_008817403.1"/>
</dbReference>
<proteinExistence type="predicted"/>
<gene>
    <name evidence="1" type="ORF">C922_01800</name>
</gene>
<dbReference type="Proteomes" id="UP000030640">
    <property type="component" value="Unassembled WGS sequence"/>
</dbReference>
<organism evidence="1 2">
    <name type="scientific">Plasmodium inui San Antonio 1</name>
    <dbReference type="NCBI Taxonomy" id="1237626"/>
    <lineage>
        <taxon>Eukaryota</taxon>
        <taxon>Sar</taxon>
        <taxon>Alveolata</taxon>
        <taxon>Apicomplexa</taxon>
        <taxon>Aconoidasida</taxon>
        <taxon>Haemosporida</taxon>
        <taxon>Plasmodiidae</taxon>
        <taxon>Plasmodium</taxon>
        <taxon>Plasmodium (Plasmodium)</taxon>
    </lineage>
</organism>
<evidence type="ECO:0000313" key="2">
    <source>
        <dbReference type="Proteomes" id="UP000030640"/>
    </source>
</evidence>
<protein>
    <submittedName>
        <fullName evidence="1">Uncharacterized protein</fullName>
    </submittedName>
</protein>
<keyword evidence="2" id="KW-1185">Reference proteome</keyword>
<dbReference type="GeneID" id="20037074"/>
<evidence type="ECO:0000313" key="1">
    <source>
        <dbReference type="EMBL" id="EUD67615.1"/>
    </source>
</evidence>
<dbReference type="EMBL" id="KI965465">
    <property type="protein sequence ID" value="EUD67615.1"/>
    <property type="molecule type" value="Genomic_DNA"/>
</dbReference>
<name>W7A7M1_9APIC</name>
<dbReference type="VEuPathDB" id="PlasmoDB:C922_01800"/>
<sequence>MIKVGYLLTWGKTLLFVLTTLLLLLYDVKIVILSEGRSLKGYHHPAVGSCLVTPLRHPSEHRFEARRRSIGWRGERRTPLLKIPELHPPRGKKEINVAILKRSPLPSGSILLNWKEGVKKLVTTWGLLQTKGEDSEEVHPLKNCRWEITTFNFLMQKRSSFFLHIHENGAVKMSNHLEGTWFYSNYHLTWTIEHPDRRVYYTAELLWNGDKSKLVKGIIYEEQKRRRFFLPAYFFRKILGSFEGRVSRE</sequence>
<dbReference type="AlphaFoldDB" id="W7A7M1"/>
<accession>W7A7M1</accession>
<dbReference type="OrthoDB" id="369837at2759"/>
<reference evidence="1 2" key="1">
    <citation type="submission" date="2013-02" db="EMBL/GenBank/DDBJ databases">
        <title>The Genome Sequence of Plasmodium inui San Antonio 1.</title>
        <authorList>
            <consortium name="The Broad Institute Genome Sequencing Platform"/>
            <consortium name="The Broad Institute Genome Sequencing Center for Infectious Disease"/>
            <person name="Neafsey D."/>
            <person name="Cheeseman I."/>
            <person name="Volkman S."/>
            <person name="Adams J."/>
            <person name="Walker B."/>
            <person name="Young S.K."/>
            <person name="Zeng Q."/>
            <person name="Gargeya S."/>
            <person name="Fitzgerald M."/>
            <person name="Haas B."/>
            <person name="Abouelleil A."/>
            <person name="Alvarado L."/>
            <person name="Arachchi H.M."/>
            <person name="Berlin A.M."/>
            <person name="Chapman S.B."/>
            <person name="Dewar J."/>
            <person name="Goldberg J."/>
            <person name="Griggs A."/>
            <person name="Gujja S."/>
            <person name="Hansen M."/>
            <person name="Howarth C."/>
            <person name="Imamovic A."/>
            <person name="Larimer J."/>
            <person name="McCowan C."/>
            <person name="Murphy C."/>
            <person name="Neiman D."/>
            <person name="Pearson M."/>
            <person name="Priest M."/>
            <person name="Roberts A."/>
            <person name="Saif S."/>
            <person name="Shea T."/>
            <person name="Sisk P."/>
            <person name="Sykes S."/>
            <person name="Wortman J."/>
            <person name="Nusbaum C."/>
            <person name="Birren B."/>
        </authorList>
    </citation>
    <scope>NUCLEOTIDE SEQUENCE [LARGE SCALE GENOMIC DNA]</scope>
    <source>
        <strain evidence="1 2">San Antonio 1</strain>
    </source>
</reference>